<dbReference type="NCBIfam" id="NF005685">
    <property type="entry name" value="PRK07483.1"/>
    <property type="match status" value="1"/>
</dbReference>
<dbReference type="Gene3D" id="3.40.640.10">
    <property type="entry name" value="Type I PLP-dependent aspartate aminotransferase-like (Major domain)"/>
    <property type="match status" value="1"/>
</dbReference>
<dbReference type="PANTHER" id="PTHR43094">
    <property type="entry name" value="AMINOTRANSFERASE"/>
    <property type="match status" value="1"/>
</dbReference>
<dbReference type="GO" id="GO:0008483">
    <property type="term" value="F:transaminase activity"/>
    <property type="evidence" value="ECO:0007669"/>
    <property type="project" value="UniProtKB-KW"/>
</dbReference>
<dbReference type="GO" id="GO:0005829">
    <property type="term" value="C:cytosol"/>
    <property type="evidence" value="ECO:0007669"/>
    <property type="project" value="TreeGrafter"/>
</dbReference>
<proteinExistence type="inferred from homology"/>
<dbReference type="OrthoDB" id="5419315at2759"/>
<reference evidence="5 6" key="1">
    <citation type="journal article" date="2013" name="PLoS Genet.">
        <title>The genome and development-dependent transcriptomes of Pyronema confluens: a window into fungal evolution.</title>
        <authorList>
            <person name="Traeger S."/>
            <person name="Altegoer F."/>
            <person name="Freitag M."/>
            <person name="Gabaldon T."/>
            <person name="Kempken F."/>
            <person name="Kumar A."/>
            <person name="Marcet-Houben M."/>
            <person name="Poggeler S."/>
            <person name="Stajich J.E."/>
            <person name="Nowrousian M."/>
        </authorList>
    </citation>
    <scope>NUCLEOTIDE SEQUENCE [LARGE SCALE GENOMIC DNA]</scope>
    <source>
        <strain evidence="6">CBS 100304</strain>
        <tissue evidence="5">Vegetative mycelium</tissue>
    </source>
</reference>
<evidence type="ECO:0000313" key="6">
    <source>
        <dbReference type="Proteomes" id="UP000018144"/>
    </source>
</evidence>
<dbReference type="PANTHER" id="PTHR43094:SF1">
    <property type="entry name" value="AMINOTRANSFERASE CLASS-III"/>
    <property type="match status" value="1"/>
</dbReference>
<dbReference type="InterPro" id="IPR015422">
    <property type="entry name" value="PyrdxlP-dep_Trfase_small"/>
</dbReference>
<dbReference type="InterPro" id="IPR015421">
    <property type="entry name" value="PyrdxlP-dep_Trfase_major"/>
</dbReference>
<dbReference type="SUPFAM" id="SSF53383">
    <property type="entry name" value="PLP-dependent transferases"/>
    <property type="match status" value="1"/>
</dbReference>
<dbReference type="FunFam" id="3.40.640.10:FF:000004">
    <property type="entry name" value="Acetylornithine aminotransferase"/>
    <property type="match status" value="1"/>
</dbReference>
<dbReference type="CDD" id="cd00610">
    <property type="entry name" value="OAT_like"/>
    <property type="match status" value="1"/>
</dbReference>
<evidence type="ECO:0000256" key="2">
    <source>
        <dbReference type="ARBA" id="ARBA00008954"/>
    </source>
</evidence>
<comment type="cofactor">
    <cofactor evidence="1">
        <name>pyridoxal 5'-phosphate</name>
        <dbReference type="ChEBI" id="CHEBI:597326"/>
    </cofactor>
</comment>
<dbReference type="InterPro" id="IPR005814">
    <property type="entry name" value="Aminotrans_3"/>
</dbReference>
<evidence type="ECO:0000256" key="3">
    <source>
        <dbReference type="ARBA" id="ARBA00022898"/>
    </source>
</evidence>
<dbReference type="eggNOG" id="KOG1404">
    <property type="taxonomic scope" value="Eukaryota"/>
</dbReference>
<evidence type="ECO:0000313" key="5">
    <source>
        <dbReference type="EMBL" id="CCX05883.1"/>
    </source>
</evidence>
<dbReference type="InterPro" id="IPR015424">
    <property type="entry name" value="PyrdxlP-dep_Trfase"/>
</dbReference>
<comment type="similarity">
    <text evidence="2 4">Belongs to the class-III pyridoxal-phosphate-dependent aminotransferase family.</text>
</comment>
<organism evidence="5 6">
    <name type="scientific">Pyronema omphalodes (strain CBS 100304)</name>
    <name type="common">Pyronema confluens</name>
    <dbReference type="NCBI Taxonomy" id="1076935"/>
    <lineage>
        <taxon>Eukaryota</taxon>
        <taxon>Fungi</taxon>
        <taxon>Dikarya</taxon>
        <taxon>Ascomycota</taxon>
        <taxon>Pezizomycotina</taxon>
        <taxon>Pezizomycetes</taxon>
        <taxon>Pezizales</taxon>
        <taxon>Pyronemataceae</taxon>
        <taxon>Pyronema</taxon>
    </lineage>
</organism>
<dbReference type="STRING" id="1076935.U4KW32"/>
<gene>
    <name evidence="5" type="ORF">PCON_05470</name>
</gene>
<dbReference type="EMBL" id="HF935275">
    <property type="protein sequence ID" value="CCX05883.1"/>
    <property type="molecule type" value="Genomic_DNA"/>
</dbReference>
<keyword evidence="6" id="KW-1185">Reference proteome</keyword>
<evidence type="ECO:0000256" key="1">
    <source>
        <dbReference type="ARBA" id="ARBA00001933"/>
    </source>
</evidence>
<dbReference type="Gene3D" id="3.90.1150.10">
    <property type="entry name" value="Aspartate Aminotransferase, domain 1"/>
    <property type="match status" value="1"/>
</dbReference>
<dbReference type="AlphaFoldDB" id="U4KW32"/>
<keyword evidence="3 4" id="KW-0663">Pyridoxal phosphate</keyword>
<dbReference type="GO" id="GO:0030170">
    <property type="term" value="F:pyridoxal phosphate binding"/>
    <property type="evidence" value="ECO:0007669"/>
    <property type="project" value="InterPro"/>
</dbReference>
<accession>U4KW32</accession>
<evidence type="ECO:0000256" key="4">
    <source>
        <dbReference type="RuleBase" id="RU003560"/>
    </source>
</evidence>
<dbReference type="OMA" id="FWAVEHS"/>
<protein>
    <submittedName>
        <fullName evidence="5">Similar to Uncharacterized aminotransferase C1771.03c acc. no. O94562</fullName>
    </submittedName>
</protein>
<keyword evidence="5" id="KW-0808">Transferase</keyword>
<dbReference type="Proteomes" id="UP000018144">
    <property type="component" value="Unassembled WGS sequence"/>
</dbReference>
<keyword evidence="5" id="KW-0032">Aminotransferase</keyword>
<dbReference type="Pfam" id="PF00202">
    <property type="entry name" value="Aminotran_3"/>
    <property type="match status" value="1"/>
</dbReference>
<sequence length="459" mass="48668">MAPAAVPQQSNILHRVLADKPHHAVSSSGINIHLANLHNVIDAAGGASVAVLGHTQPSVIEALTKQMTDISYVYSGAGYSSNSAEELASLILSEKPGGLCKAIFVCSGSEAMECALKLARQYHCERGDMKRIHYISRKNSYHGNTLGALGVSGHPGRRAIYEDMLSKNVSFVEPCYVYRGKKEGEDDKAYLERLTAGIEEEFQRVGADKVAAFVAETVSGASLGCATAVSGYFKAVREVCNKYGALMILDEVMCGMGKTGTLHAWQQEGITGPDIQTVAKALGGGFVPIGGVLMNQKVVDALASGTGILQHGHTYQAHPGACAAAAEVQKIIKRDNLMQNVMEQGKLLEKLLKETVLPLKIVGDVRGRGLYWGVELVSDKETKRPFDRGMAVSSKVGASAMALGLGVLPTPGAGSEAPVDILIVSPPYVVTEQDVRSIVGILKAAIEDITRTLEDSGLL</sequence>
<name>U4KW32_PYROM</name>